<feature type="region of interest" description="Disordered" evidence="1">
    <location>
        <begin position="273"/>
        <end position="296"/>
    </location>
</feature>
<evidence type="ECO:0000313" key="2">
    <source>
        <dbReference type="EMBL" id="CAK0848782.1"/>
    </source>
</evidence>
<sequence>MSRQLEHSRALALSLVQFDLLDRALLAAERKEQRQLVVAALIRALHNLTAGKRLVEPGRLLSRWVALDFSRFGFRFLTPLVRKLIADSHAPEAARLLRHVCRTLSWLLVHSEFDGSTLLAESLRPIASEWALRGLSASPPAALAALLVLAGNCGGLEGRLLGEAEGAAHRVCEDVSVELGRCPALTALGESGLVGLGFDVSPALREDACEENLADEGGDLSPCSPALRGDFVAGPPAASKAQIKMLMGQLKEDFPERAAVDSSVLASASAIRSRQSEARPIRQQANEAQQALEKNERTVVSLDKQISDAQVRLKEPNEKRAEAAAQQAQLKARYLELAAKVADLPPPPQAAELQGHMSDFDSVLASGDLAAIREGWAKLKPSCESFAQGPQPASGEITCEHYMGVILFPGTSRRPTLDGRHSLFQHDYHWELFFGWTNKSCGGSIFLHQRFPQAHLRRIYPPPAALSGRCGATVPLLGRAPHDSAPFRATRVLLQPQFIPPGGPGYDLVGTHRAGVCGQSTHALQRGGPQLGDSVDETFLGPPSLLEPDLWSEVDSAVGPVLELEGLSGRLWQRFLSDHDTLFVSGDTFIGAHGRSRRTDFLHAPCKCKAPIGAGRRLNTLYDRDHRSVYAGDIFEAHAQHTWDYDAIMLRLEGALKSRDLQQAVTFLPKTARQHAQQLRDLAASEWISIVTPPTATSIVAAREAGKMYAAAAQFKYPSASVEQEAPQGHVPPRTFYQQLYTRMQFASADQITLRSVNPDGPRETCLDQARAQCRVALHLLKAFDKIAGHRGQQLTFRGKALREALAGGPAGVPPHDGGGDEERDAPLSQHGDAEARGDGIVDMVRAFRAEIATFAASQAEATTASAACSGTLQHRA</sequence>
<evidence type="ECO:0000313" key="3">
    <source>
        <dbReference type="Proteomes" id="UP001189429"/>
    </source>
</evidence>
<keyword evidence="3" id="KW-1185">Reference proteome</keyword>
<reference evidence="2" key="1">
    <citation type="submission" date="2023-10" db="EMBL/GenBank/DDBJ databases">
        <authorList>
            <person name="Chen Y."/>
            <person name="Shah S."/>
            <person name="Dougan E. K."/>
            <person name="Thang M."/>
            <person name="Chan C."/>
        </authorList>
    </citation>
    <scope>NUCLEOTIDE SEQUENCE [LARGE SCALE GENOMIC DNA]</scope>
</reference>
<evidence type="ECO:0000256" key="1">
    <source>
        <dbReference type="SAM" id="MobiDB-lite"/>
    </source>
</evidence>
<accession>A0ABN9TRL6</accession>
<dbReference type="EMBL" id="CAUYUJ010015009">
    <property type="protein sequence ID" value="CAK0848782.1"/>
    <property type="molecule type" value="Genomic_DNA"/>
</dbReference>
<gene>
    <name evidence="2" type="ORF">PCOR1329_LOCUS41645</name>
</gene>
<dbReference type="Proteomes" id="UP001189429">
    <property type="component" value="Unassembled WGS sequence"/>
</dbReference>
<organism evidence="2 3">
    <name type="scientific">Prorocentrum cordatum</name>
    <dbReference type="NCBI Taxonomy" id="2364126"/>
    <lineage>
        <taxon>Eukaryota</taxon>
        <taxon>Sar</taxon>
        <taxon>Alveolata</taxon>
        <taxon>Dinophyceae</taxon>
        <taxon>Prorocentrales</taxon>
        <taxon>Prorocentraceae</taxon>
        <taxon>Prorocentrum</taxon>
    </lineage>
</organism>
<proteinExistence type="predicted"/>
<protein>
    <submittedName>
        <fullName evidence="2">Uncharacterized protein</fullName>
    </submittedName>
</protein>
<feature type="region of interest" description="Disordered" evidence="1">
    <location>
        <begin position="806"/>
        <end position="836"/>
    </location>
</feature>
<name>A0ABN9TRL6_9DINO</name>
<comment type="caution">
    <text evidence="2">The sequence shown here is derived from an EMBL/GenBank/DDBJ whole genome shotgun (WGS) entry which is preliminary data.</text>
</comment>